<dbReference type="OrthoDB" id="9769043at2"/>
<name>A0A512HUE0_9ACTN</name>
<dbReference type="InterPro" id="IPR017441">
    <property type="entry name" value="Protein_kinase_ATP_BS"/>
</dbReference>
<comment type="catalytic activity">
    <reaction evidence="9">
        <text>L-seryl-[protein] + ATP = O-phospho-L-seryl-[protein] + ADP + H(+)</text>
        <dbReference type="Rhea" id="RHEA:17989"/>
        <dbReference type="Rhea" id="RHEA-COMP:9863"/>
        <dbReference type="Rhea" id="RHEA-COMP:11604"/>
        <dbReference type="ChEBI" id="CHEBI:15378"/>
        <dbReference type="ChEBI" id="CHEBI:29999"/>
        <dbReference type="ChEBI" id="CHEBI:30616"/>
        <dbReference type="ChEBI" id="CHEBI:83421"/>
        <dbReference type="ChEBI" id="CHEBI:456216"/>
        <dbReference type="EC" id="2.7.11.1"/>
    </reaction>
</comment>
<keyword evidence="2" id="KW-0723">Serine/threonine-protein kinase</keyword>
<dbReference type="SMART" id="SM00740">
    <property type="entry name" value="PASTA"/>
    <property type="match status" value="2"/>
</dbReference>
<dbReference type="GO" id="GO:0004674">
    <property type="term" value="F:protein serine/threonine kinase activity"/>
    <property type="evidence" value="ECO:0007669"/>
    <property type="project" value="UniProtKB-KW"/>
</dbReference>
<evidence type="ECO:0000256" key="11">
    <source>
        <dbReference type="SAM" id="MobiDB-lite"/>
    </source>
</evidence>
<dbReference type="Pfam" id="PF03793">
    <property type="entry name" value="PASTA"/>
    <property type="match status" value="1"/>
</dbReference>
<evidence type="ECO:0000256" key="6">
    <source>
        <dbReference type="ARBA" id="ARBA00022777"/>
    </source>
</evidence>
<feature type="compositionally biased region" description="Gly residues" evidence="11">
    <location>
        <begin position="477"/>
        <end position="500"/>
    </location>
</feature>
<keyword evidence="15" id="KW-1185">Reference proteome</keyword>
<organism evidence="14 15">
    <name type="scientific">Aeromicrobium flavum</name>
    <dbReference type="NCBI Taxonomy" id="416568"/>
    <lineage>
        <taxon>Bacteria</taxon>
        <taxon>Bacillati</taxon>
        <taxon>Actinomycetota</taxon>
        <taxon>Actinomycetes</taxon>
        <taxon>Propionibacteriales</taxon>
        <taxon>Nocardioidaceae</taxon>
        <taxon>Aeromicrobium</taxon>
    </lineage>
</organism>
<proteinExistence type="predicted"/>
<dbReference type="PROSITE" id="PS00108">
    <property type="entry name" value="PROTEIN_KINASE_ST"/>
    <property type="match status" value="1"/>
</dbReference>
<feature type="binding site" evidence="10">
    <location>
        <position position="38"/>
    </location>
    <ligand>
        <name>ATP</name>
        <dbReference type="ChEBI" id="CHEBI:30616"/>
    </ligand>
</feature>
<dbReference type="Pfam" id="PF00069">
    <property type="entry name" value="Pkinase"/>
    <property type="match status" value="1"/>
</dbReference>
<dbReference type="InterPro" id="IPR000719">
    <property type="entry name" value="Prot_kinase_dom"/>
</dbReference>
<dbReference type="CDD" id="cd14014">
    <property type="entry name" value="STKc_PknB_like"/>
    <property type="match status" value="1"/>
</dbReference>
<dbReference type="Gene3D" id="3.30.10.20">
    <property type="match status" value="1"/>
</dbReference>
<dbReference type="GO" id="GO:0045717">
    <property type="term" value="P:negative regulation of fatty acid biosynthetic process"/>
    <property type="evidence" value="ECO:0007669"/>
    <property type="project" value="UniProtKB-ARBA"/>
</dbReference>
<evidence type="ECO:0000256" key="7">
    <source>
        <dbReference type="ARBA" id="ARBA00022840"/>
    </source>
</evidence>
<dbReference type="EMBL" id="BJZQ01000005">
    <property type="protein sequence ID" value="GEO89069.1"/>
    <property type="molecule type" value="Genomic_DNA"/>
</dbReference>
<evidence type="ECO:0000259" key="13">
    <source>
        <dbReference type="PROSITE" id="PS51178"/>
    </source>
</evidence>
<keyword evidence="4" id="KW-0677">Repeat</keyword>
<accession>A0A512HUE0</accession>
<comment type="caution">
    <text evidence="14">The sequence shown here is derived from an EMBL/GenBank/DDBJ whole genome shotgun (WGS) entry which is preliminary data.</text>
</comment>
<dbReference type="Gene3D" id="3.30.200.20">
    <property type="entry name" value="Phosphorylase Kinase, domain 1"/>
    <property type="match status" value="1"/>
</dbReference>
<dbReference type="FunFam" id="3.30.200.20:FF:000035">
    <property type="entry name" value="Serine/threonine protein kinase Stk1"/>
    <property type="match status" value="1"/>
</dbReference>
<feature type="region of interest" description="Disordered" evidence="11">
    <location>
        <begin position="471"/>
        <end position="525"/>
    </location>
</feature>
<dbReference type="RefSeq" id="WP_146826815.1">
    <property type="nucleotide sequence ID" value="NZ_BAAAYQ010000001.1"/>
</dbReference>
<feature type="domain" description="Protein kinase" evidence="12">
    <location>
        <begin position="9"/>
        <end position="269"/>
    </location>
</feature>
<dbReference type="GO" id="GO:0005524">
    <property type="term" value="F:ATP binding"/>
    <property type="evidence" value="ECO:0007669"/>
    <property type="project" value="UniProtKB-UniRule"/>
</dbReference>
<feature type="compositionally biased region" description="Low complexity" evidence="11">
    <location>
        <begin position="288"/>
        <end position="300"/>
    </location>
</feature>
<dbReference type="SMART" id="SM00220">
    <property type="entry name" value="S_TKc"/>
    <property type="match status" value="1"/>
</dbReference>
<evidence type="ECO:0000259" key="12">
    <source>
        <dbReference type="PROSITE" id="PS50011"/>
    </source>
</evidence>
<dbReference type="PANTHER" id="PTHR43289">
    <property type="entry name" value="MITOGEN-ACTIVATED PROTEIN KINASE KINASE KINASE 20-RELATED"/>
    <property type="match status" value="1"/>
</dbReference>
<dbReference type="FunFam" id="1.10.510.10:FF:000021">
    <property type="entry name" value="Serine/threonine protein kinase"/>
    <property type="match status" value="1"/>
</dbReference>
<dbReference type="CDD" id="cd06577">
    <property type="entry name" value="PASTA_pknB"/>
    <property type="match status" value="1"/>
</dbReference>
<evidence type="ECO:0000256" key="2">
    <source>
        <dbReference type="ARBA" id="ARBA00022527"/>
    </source>
</evidence>
<dbReference type="Proteomes" id="UP000321769">
    <property type="component" value="Unassembled WGS sequence"/>
</dbReference>
<feature type="domain" description="PASTA" evidence="13">
    <location>
        <begin position="339"/>
        <end position="403"/>
    </location>
</feature>
<evidence type="ECO:0000256" key="3">
    <source>
        <dbReference type="ARBA" id="ARBA00022679"/>
    </source>
</evidence>
<keyword evidence="7 10" id="KW-0067">ATP-binding</keyword>
<sequence>MAVQLNQRYELDEVIGSGGMGAVHRAIDTRLGRTVAVKVMRADQGADEVARARMRSEAHLAASIHHPGVAQVFDYEEADPAADGSSYIVMQYVEGRSLSELLKDRGPMPADQVMSVVQQVAEGLQAAHDAGIVHRDLKPANIMLTPAGRTVLVDFGIAQADTSEPLTDTGSLVGTTDYISPEQVRGRSATPQSDLYSLGVVAFHCLSGTSPFRRETHIATAMAHLHDDLPPFDEGVPADVQRLIEGMTAKDPKDRPATAADVARAAAAIGAAGSIDLPETFEMPVPAPRTASAAPRTTVTPVPPSDPPRRRRPVGVYAAVAAVLALLALLGARELLFGGPPVVPDVVGMSVDDATAEIRDAGFTPRTKIVDVPNQTRGEVVEQTPAAGSESADDEPVELSVVSGKVRVSAGSVIGTPYAKAAAALEKRGFVVRRKDVTRTGDTGEVVALDKSGRLPDGATLTLSVAVAPPAPATAGGSAGSTSGSGAGSGGTSKSSGGGTKSNPNQGKGNNSGKPKGKGKGKGKG</sequence>
<dbReference type="PROSITE" id="PS00107">
    <property type="entry name" value="PROTEIN_KINASE_ATP"/>
    <property type="match status" value="1"/>
</dbReference>
<feature type="compositionally biased region" description="Low complexity" evidence="11">
    <location>
        <begin position="501"/>
        <end position="514"/>
    </location>
</feature>
<feature type="region of interest" description="Disordered" evidence="11">
    <location>
        <begin position="286"/>
        <end position="311"/>
    </location>
</feature>
<dbReference type="SUPFAM" id="SSF56112">
    <property type="entry name" value="Protein kinase-like (PK-like)"/>
    <property type="match status" value="1"/>
</dbReference>
<evidence type="ECO:0000256" key="8">
    <source>
        <dbReference type="ARBA" id="ARBA00047899"/>
    </source>
</evidence>
<dbReference type="PROSITE" id="PS51178">
    <property type="entry name" value="PASTA"/>
    <property type="match status" value="1"/>
</dbReference>
<comment type="catalytic activity">
    <reaction evidence="8">
        <text>L-threonyl-[protein] + ATP = O-phospho-L-threonyl-[protein] + ADP + H(+)</text>
        <dbReference type="Rhea" id="RHEA:46608"/>
        <dbReference type="Rhea" id="RHEA-COMP:11060"/>
        <dbReference type="Rhea" id="RHEA-COMP:11605"/>
        <dbReference type="ChEBI" id="CHEBI:15378"/>
        <dbReference type="ChEBI" id="CHEBI:30013"/>
        <dbReference type="ChEBI" id="CHEBI:30616"/>
        <dbReference type="ChEBI" id="CHEBI:61977"/>
        <dbReference type="ChEBI" id="CHEBI:456216"/>
        <dbReference type="EC" id="2.7.11.1"/>
    </reaction>
</comment>
<dbReference type="PROSITE" id="PS50011">
    <property type="entry name" value="PROTEIN_KINASE_DOM"/>
    <property type="match status" value="1"/>
</dbReference>
<dbReference type="AlphaFoldDB" id="A0A512HUE0"/>
<dbReference type="InterPro" id="IPR011009">
    <property type="entry name" value="Kinase-like_dom_sf"/>
</dbReference>
<keyword evidence="5 10" id="KW-0547">Nucleotide-binding</keyword>
<protein>
    <recommendedName>
        <fullName evidence="1">non-specific serine/threonine protein kinase</fullName>
        <ecNumber evidence="1">2.7.11.1</ecNumber>
    </recommendedName>
</protein>
<keyword evidence="3" id="KW-0808">Transferase</keyword>
<evidence type="ECO:0000256" key="10">
    <source>
        <dbReference type="PROSITE-ProRule" id="PRU10141"/>
    </source>
</evidence>
<dbReference type="PANTHER" id="PTHR43289:SF6">
    <property type="entry name" value="SERINE_THREONINE-PROTEIN KINASE NEKL-3"/>
    <property type="match status" value="1"/>
</dbReference>
<dbReference type="InterPro" id="IPR005543">
    <property type="entry name" value="PASTA_dom"/>
</dbReference>
<feature type="compositionally biased region" description="Basic residues" evidence="11">
    <location>
        <begin position="515"/>
        <end position="525"/>
    </location>
</feature>
<evidence type="ECO:0000256" key="5">
    <source>
        <dbReference type="ARBA" id="ARBA00022741"/>
    </source>
</evidence>
<keyword evidence="6" id="KW-0418">Kinase</keyword>
<evidence type="ECO:0000256" key="4">
    <source>
        <dbReference type="ARBA" id="ARBA00022737"/>
    </source>
</evidence>
<evidence type="ECO:0000313" key="15">
    <source>
        <dbReference type="Proteomes" id="UP000321769"/>
    </source>
</evidence>
<dbReference type="InterPro" id="IPR008271">
    <property type="entry name" value="Ser/Thr_kinase_AS"/>
</dbReference>
<evidence type="ECO:0000256" key="9">
    <source>
        <dbReference type="ARBA" id="ARBA00048679"/>
    </source>
</evidence>
<evidence type="ECO:0000313" key="14">
    <source>
        <dbReference type="EMBL" id="GEO89069.1"/>
    </source>
</evidence>
<dbReference type="EC" id="2.7.11.1" evidence="1"/>
<dbReference type="Gene3D" id="1.10.510.10">
    <property type="entry name" value="Transferase(Phosphotransferase) domain 1"/>
    <property type="match status" value="1"/>
</dbReference>
<gene>
    <name evidence="14" type="ORF">AFL01nite_13960</name>
</gene>
<reference evidence="14 15" key="1">
    <citation type="submission" date="2019-07" db="EMBL/GenBank/DDBJ databases">
        <title>Whole genome shotgun sequence of Aeromicrobium flavum NBRC 107625.</title>
        <authorList>
            <person name="Hosoyama A."/>
            <person name="Uohara A."/>
            <person name="Ohji S."/>
            <person name="Ichikawa N."/>
        </authorList>
    </citation>
    <scope>NUCLEOTIDE SEQUENCE [LARGE SCALE GENOMIC DNA]</scope>
    <source>
        <strain evidence="14 15">NBRC 107625</strain>
    </source>
</reference>
<evidence type="ECO:0000256" key="1">
    <source>
        <dbReference type="ARBA" id="ARBA00012513"/>
    </source>
</evidence>